<accession>A0A4P9WIF1</accession>
<organism evidence="5 6">
    <name type="scientific">Blyttiomyces helicus</name>
    <dbReference type="NCBI Taxonomy" id="388810"/>
    <lineage>
        <taxon>Eukaryota</taxon>
        <taxon>Fungi</taxon>
        <taxon>Fungi incertae sedis</taxon>
        <taxon>Chytridiomycota</taxon>
        <taxon>Chytridiomycota incertae sedis</taxon>
        <taxon>Chytridiomycetes</taxon>
        <taxon>Chytridiomycetes incertae sedis</taxon>
        <taxon>Blyttiomyces</taxon>
    </lineage>
</organism>
<feature type="signal peptide" evidence="3">
    <location>
        <begin position="1"/>
        <end position="16"/>
    </location>
</feature>
<dbReference type="EMBL" id="KZ995324">
    <property type="protein sequence ID" value="RKO90900.1"/>
    <property type="molecule type" value="Genomic_DNA"/>
</dbReference>
<dbReference type="GO" id="GO:0004190">
    <property type="term" value="F:aspartic-type endopeptidase activity"/>
    <property type="evidence" value="ECO:0007669"/>
    <property type="project" value="UniProtKB-KW"/>
</dbReference>
<dbReference type="InterPro" id="IPR001969">
    <property type="entry name" value="Aspartic_peptidase_AS"/>
</dbReference>
<dbReference type="SUPFAM" id="SSF50630">
    <property type="entry name" value="Acid proteases"/>
    <property type="match status" value="1"/>
</dbReference>
<evidence type="ECO:0000313" key="6">
    <source>
        <dbReference type="Proteomes" id="UP000269721"/>
    </source>
</evidence>
<dbReference type="CDD" id="cd05471">
    <property type="entry name" value="pepsin_like"/>
    <property type="match status" value="1"/>
</dbReference>
<evidence type="ECO:0000259" key="4">
    <source>
        <dbReference type="PROSITE" id="PS51767"/>
    </source>
</evidence>
<keyword evidence="6" id="KW-1185">Reference proteome</keyword>
<evidence type="ECO:0000256" key="3">
    <source>
        <dbReference type="SAM" id="SignalP"/>
    </source>
</evidence>
<dbReference type="Gene3D" id="2.40.70.10">
    <property type="entry name" value="Acid Proteases"/>
    <property type="match status" value="1"/>
</dbReference>
<dbReference type="PANTHER" id="PTHR47966">
    <property type="entry name" value="BETA-SITE APP-CLEAVING ENZYME, ISOFORM A-RELATED"/>
    <property type="match status" value="1"/>
</dbReference>
<protein>
    <submittedName>
        <fullName evidence="5">Aspartic peptidase domain-containing protein</fullName>
    </submittedName>
</protein>
<dbReference type="Pfam" id="PF00026">
    <property type="entry name" value="Asp"/>
    <property type="match status" value="1"/>
</dbReference>
<dbReference type="InterPro" id="IPR033121">
    <property type="entry name" value="PEPTIDASE_A1"/>
</dbReference>
<keyword evidence="2" id="KW-0645">Protease</keyword>
<feature type="domain" description="Peptidase A1" evidence="4">
    <location>
        <begin position="93"/>
        <end position="261"/>
    </location>
</feature>
<dbReference type="InterPro" id="IPR034164">
    <property type="entry name" value="Pepsin-like_dom"/>
</dbReference>
<name>A0A4P9WIF1_9FUNG</name>
<dbReference type="GO" id="GO:0006508">
    <property type="term" value="P:proteolysis"/>
    <property type="evidence" value="ECO:0007669"/>
    <property type="project" value="InterPro"/>
</dbReference>
<dbReference type="InterPro" id="IPR001461">
    <property type="entry name" value="Aspartic_peptidase_A1"/>
</dbReference>
<evidence type="ECO:0000313" key="5">
    <source>
        <dbReference type="EMBL" id="RKO90900.1"/>
    </source>
</evidence>
<reference evidence="6" key="1">
    <citation type="journal article" date="2018" name="Nat. Microbiol.">
        <title>Leveraging single-cell genomics to expand the fungal tree of life.</title>
        <authorList>
            <person name="Ahrendt S.R."/>
            <person name="Quandt C.A."/>
            <person name="Ciobanu D."/>
            <person name="Clum A."/>
            <person name="Salamov A."/>
            <person name="Andreopoulos B."/>
            <person name="Cheng J.F."/>
            <person name="Woyke T."/>
            <person name="Pelin A."/>
            <person name="Henrissat B."/>
            <person name="Reynolds N.K."/>
            <person name="Benny G.L."/>
            <person name="Smith M.E."/>
            <person name="James T.Y."/>
            <person name="Grigoriev I.V."/>
        </authorList>
    </citation>
    <scope>NUCLEOTIDE SEQUENCE [LARGE SCALE GENOMIC DNA]</scope>
</reference>
<dbReference type="OrthoDB" id="2149309at2759"/>
<sequence length="261" mass="27124">MKNVLILSAIAATASASPLVQPNTFSAAPHPVSVPITRNSSYTSPAARAKANLHLARSRFSSKSDPRAKRSLITNIEDHFVSVDPAVKHLRDYFTTISIGNGQIFKVVLDSGSSDFWVPGPKCQSSDGSCTAGGKPISLIDKSIHSTGLTFSDSYGTLSAAGDVYFGPYTIAGVTAKKGYFGVTTSETAFNDQAQGLLGLSFSFGSSNPNGVTATVGEVPIVALGLKSFGLYFSNSANGDSGVFTTNGYDASHVAGPFTYG</sequence>
<evidence type="ECO:0000256" key="1">
    <source>
        <dbReference type="ARBA" id="ARBA00007447"/>
    </source>
</evidence>
<dbReference type="InterPro" id="IPR021109">
    <property type="entry name" value="Peptidase_aspartic_dom_sf"/>
</dbReference>
<proteinExistence type="inferred from homology"/>
<feature type="chain" id="PRO_5020495794" evidence="3">
    <location>
        <begin position="17"/>
        <end position="261"/>
    </location>
</feature>
<gene>
    <name evidence="5" type="ORF">BDK51DRAFT_46475</name>
</gene>
<keyword evidence="3" id="KW-0732">Signal</keyword>
<evidence type="ECO:0000256" key="2">
    <source>
        <dbReference type="ARBA" id="ARBA00022750"/>
    </source>
</evidence>
<dbReference type="Proteomes" id="UP000269721">
    <property type="component" value="Unassembled WGS sequence"/>
</dbReference>
<dbReference type="AlphaFoldDB" id="A0A4P9WIF1"/>
<keyword evidence="2" id="KW-0064">Aspartyl protease</keyword>
<dbReference type="PROSITE" id="PS00141">
    <property type="entry name" value="ASP_PROTEASE"/>
    <property type="match status" value="1"/>
</dbReference>
<comment type="similarity">
    <text evidence="1">Belongs to the peptidase A1 family.</text>
</comment>
<dbReference type="PROSITE" id="PS51767">
    <property type="entry name" value="PEPTIDASE_A1"/>
    <property type="match status" value="1"/>
</dbReference>
<dbReference type="PANTHER" id="PTHR47966:SF51">
    <property type="entry name" value="BETA-SITE APP-CLEAVING ENZYME, ISOFORM A-RELATED"/>
    <property type="match status" value="1"/>
</dbReference>
<keyword evidence="2" id="KW-0378">Hydrolase</keyword>